<accession>A0A850PP41</accession>
<evidence type="ECO:0008006" key="3">
    <source>
        <dbReference type="Google" id="ProtNLM"/>
    </source>
</evidence>
<dbReference type="Gene3D" id="3.40.50.2000">
    <property type="entry name" value="Glycogen Phosphorylase B"/>
    <property type="match status" value="1"/>
</dbReference>
<dbReference type="InterPro" id="IPR002201">
    <property type="entry name" value="Glyco_trans_9"/>
</dbReference>
<protein>
    <recommendedName>
        <fullName evidence="3">Glycosyl transferase</fullName>
    </recommendedName>
</protein>
<gene>
    <name evidence="1" type="ORF">HLY00_2049</name>
</gene>
<dbReference type="SUPFAM" id="SSF53756">
    <property type="entry name" value="UDP-Glycosyltransferase/glycogen phosphorylase"/>
    <property type="match status" value="1"/>
</dbReference>
<comment type="caution">
    <text evidence="1">The sequence shown here is derived from an EMBL/GenBank/DDBJ whole genome shotgun (WGS) entry which is preliminary data.</text>
</comment>
<proteinExistence type="predicted"/>
<evidence type="ECO:0000313" key="2">
    <source>
        <dbReference type="Proteomes" id="UP000570517"/>
    </source>
</evidence>
<evidence type="ECO:0000313" key="1">
    <source>
        <dbReference type="EMBL" id="NVN49165.1"/>
    </source>
</evidence>
<name>A0A850PP41_9MYCO</name>
<organism evidence="1 2">
    <name type="scientific">Mycolicibacterium hippocampi</name>
    <dbReference type="NCBI Taxonomy" id="659824"/>
    <lineage>
        <taxon>Bacteria</taxon>
        <taxon>Bacillati</taxon>
        <taxon>Actinomycetota</taxon>
        <taxon>Actinomycetes</taxon>
        <taxon>Mycobacteriales</taxon>
        <taxon>Mycobacteriaceae</taxon>
        <taxon>Mycolicibacterium</taxon>
    </lineage>
</organism>
<keyword evidence="2" id="KW-1185">Reference proteome</keyword>
<dbReference type="AlphaFoldDB" id="A0A850PP41"/>
<dbReference type="Proteomes" id="UP000570517">
    <property type="component" value="Unassembled WGS sequence"/>
</dbReference>
<dbReference type="GO" id="GO:0016757">
    <property type="term" value="F:glycosyltransferase activity"/>
    <property type="evidence" value="ECO:0007669"/>
    <property type="project" value="InterPro"/>
</dbReference>
<sequence>MVHHVVLLGHLGDVCLLCRLSLANPGDIALFTIEQFVPLARRYGAFHSVHSFAELAGLPEDTAVTDLHGQSCQIPAYRDAVSQVPSLRFAATARRLKWLAVSGNPMRARAYSVEPIVEYWTEVLGLARAIIPLTSGTREMLHLTQTRPCRPVLSLQSSTRHKALGANAVKRLVSQVSILASIKPLIVEGPGRPTDGVRDLGVPIIEIASPEEFIAIAERRCCLVAVDNGLRHLASLIGIPRIVLYGPTSPGICGSGVGEVAVMSRAACAPCGDPHECQSDVRYCCLEDEVDYNELESAWAQLHGGR</sequence>
<dbReference type="Pfam" id="PF01075">
    <property type="entry name" value="Glyco_transf_9"/>
    <property type="match status" value="1"/>
</dbReference>
<dbReference type="EMBL" id="JABFYL010000012">
    <property type="protein sequence ID" value="NVN49165.1"/>
    <property type="molecule type" value="Genomic_DNA"/>
</dbReference>
<reference evidence="1 2" key="1">
    <citation type="submission" date="2020-05" db="EMBL/GenBank/DDBJ databases">
        <title>Draft genome sequence of Mycobacterium hippocampi DL, isolated from European seabass, Dicentrarchus labrax, reared in fish farms.</title>
        <authorList>
            <person name="Stathopoulou P."/>
            <person name="Asimakis E."/>
            <person name="Tzokas K."/>
            <person name="Batargias C."/>
            <person name="Tsiamis G."/>
        </authorList>
    </citation>
    <scope>NUCLEOTIDE SEQUENCE [LARGE SCALE GENOMIC DNA]</scope>
    <source>
        <strain evidence="1 2">DL</strain>
    </source>
</reference>